<comment type="caution">
    <text evidence="1">The sequence shown here is derived from an EMBL/GenBank/DDBJ whole genome shotgun (WGS) entry which is preliminary data.</text>
</comment>
<name>A0ABU8C3C3_9GAMM</name>
<evidence type="ECO:0000313" key="2">
    <source>
        <dbReference type="Proteomes" id="UP001375382"/>
    </source>
</evidence>
<proteinExistence type="predicted"/>
<sequence>MNRFTTFLFFIPFYLAASHDESVEKFNFSAASSNEKSLVVDGPVFSHKGLCMKDRVILTSFNNRVTSSKPFQLFQAQTAGSECDELDREQEVIYSGKLEDINVEIYNARISKLNSWCENSNRDFCSDYKIKEFHLGIGGQVRIVVFGAAGKSYSVELSPGKDVFVGRLFD</sequence>
<gene>
    <name evidence="1" type="ORF">MN202_04120</name>
</gene>
<dbReference type="RefSeq" id="WP_335734823.1">
    <property type="nucleotide sequence ID" value="NZ_JALAAR010000003.1"/>
</dbReference>
<protein>
    <submittedName>
        <fullName evidence="1">Uncharacterized protein</fullName>
    </submittedName>
</protein>
<keyword evidence="2" id="KW-1185">Reference proteome</keyword>
<accession>A0ABU8C3C3</accession>
<dbReference type="Proteomes" id="UP001375382">
    <property type="component" value="Unassembled WGS sequence"/>
</dbReference>
<dbReference type="EMBL" id="JALAAR010000003">
    <property type="protein sequence ID" value="MEH8016404.1"/>
    <property type="molecule type" value="Genomic_DNA"/>
</dbReference>
<reference evidence="1 2" key="1">
    <citation type="journal article" date="2023" name="Ecotoxicol. Environ. Saf.">
        <title>Mercury remediation potential of mercury-resistant strain Rheinheimera metallidurans sp. nov. isolated from a municipal waste dumping site.</title>
        <authorList>
            <person name="Yadav V."/>
            <person name="Manjhi A."/>
            <person name="Vadakedath N."/>
        </authorList>
    </citation>
    <scope>NUCLEOTIDE SEQUENCE [LARGE SCALE GENOMIC DNA]</scope>
    <source>
        <strain evidence="1 2">E-49</strain>
    </source>
</reference>
<evidence type="ECO:0000313" key="1">
    <source>
        <dbReference type="EMBL" id="MEH8016404.1"/>
    </source>
</evidence>
<organism evidence="1 2">
    <name type="scientific">Rheinheimera muenzenbergensis</name>
    <dbReference type="NCBI Taxonomy" id="1193628"/>
    <lineage>
        <taxon>Bacteria</taxon>
        <taxon>Pseudomonadati</taxon>
        <taxon>Pseudomonadota</taxon>
        <taxon>Gammaproteobacteria</taxon>
        <taxon>Chromatiales</taxon>
        <taxon>Chromatiaceae</taxon>
        <taxon>Rheinheimera</taxon>
    </lineage>
</organism>